<feature type="non-terminal residue" evidence="2">
    <location>
        <position position="1"/>
    </location>
</feature>
<name>A0A146KJW1_9EUKA</name>
<proteinExistence type="predicted"/>
<gene>
    <name evidence="2" type="ORF">TPC1_11168</name>
</gene>
<accession>A0A146KJW1</accession>
<sequence>SQSMIFNGQTVSVKQFVEQADSEVIRQLMLQFLSSNTPSNFQQILLETQMNQSLTKKNNSTTSTPTIRDVQFLESQLSAEKAKMSSLNLKTQEAQKDLDKQRQLFELQKKKIVDAAVSQQQQMIQLQQQKLNDQTVIINSFMNKIQDKDTEITKLKKENQIYKDQLQKHKSKKVVKQKKRKTDLKPLPEVLSTPQQESSEEYLLQISQLEQVFEEEKKTKTMIFEQSNGKQKQKFQLDLHEPDLTVQQVQQLLQKLVKIPYQILCEIEKNEELYQLSFENNLLQQRLFQLLKEANYNVSADFFSLKVTQCQKIDQIKEILINNAAIVCVEQKDEDCLVYTNEIIKEKELQRQLKLSGVEFFDVVAENWAKKKFDKIMLLE</sequence>
<feature type="coiled-coil region" evidence="1">
    <location>
        <begin position="138"/>
        <end position="172"/>
    </location>
</feature>
<protein>
    <submittedName>
        <fullName evidence="2">Cast domain containing protein</fullName>
    </submittedName>
</protein>
<evidence type="ECO:0000256" key="1">
    <source>
        <dbReference type="SAM" id="Coils"/>
    </source>
</evidence>
<keyword evidence="1" id="KW-0175">Coiled coil</keyword>
<dbReference type="EMBL" id="GDID01000870">
    <property type="protein sequence ID" value="JAP95736.1"/>
    <property type="molecule type" value="Transcribed_RNA"/>
</dbReference>
<organism evidence="2">
    <name type="scientific">Trepomonas sp. PC1</name>
    <dbReference type="NCBI Taxonomy" id="1076344"/>
    <lineage>
        <taxon>Eukaryota</taxon>
        <taxon>Metamonada</taxon>
        <taxon>Diplomonadida</taxon>
        <taxon>Hexamitidae</taxon>
        <taxon>Hexamitinae</taxon>
        <taxon>Trepomonas</taxon>
    </lineage>
</organism>
<reference evidence="2" key="1">
    <citation type="submission" date="2015-07" db="EMBL/GenBank/DDBJ databases">
        <title>Adaptation to a free-living lifestyle via gene acquisitions in the diplomonad Trepomonas sp. PC1.</title>
        <authorList>
            <person name="Xu F."/>
            <person name="Jerlstrom-Hultqvist J."/>
            <person name="Kolisko M."/>
            <person name="Simpson A.G.B."/>
            <person name="Roger A.J."/>
            <person name="Svard S.G."/>
            <person name="Andersson J.O."/>
        </authorList>
    </citation>
    <scope>NUCLEOTIDE SEQUENCE</scope>
    <source>
        <strain evidence="2">PC1</strain>
    </source>
</reference>
<evidence type="ECO:0000313" key="2">
    <source>
        <dbReference type="EMBL" id="JAP95736.1"/>
    </source>
</evidence>
<dbReference type="AlphaFoldDB" id="A0A146KJW1"/>
<feature type="coiled-coil region" evidence="1">
    <location>
        <begin position="70"/>
        <end position="104"/>
    </location>
</feature>